<keyword evidence="18" id="KW-0812">Transmembrane</keyword>
<dbReference type="Pfam" id="PF10607">
    <property type="entry name" value="CTLH"/>
    <property type="match status" value="1"/>
</dbReference>
<evidence type="ECO:0000256" key="2">
    <source>
        <dbReference type="ARBA" id="ARBA00004496"/>
    </source>
</evidence>
<dbReference type="GO" id="GO:0005737">
    <property type="term" value="C:cytoplasm"/>
    <property type="evidence" value="ECO:0007669"/>
    <property type="project" value="UniProtKB-SubCell"/>
</dbReference>
<dbReference type="Gene3D" id="2.60.120.650">
    <property type="entry name" value="Cupin"/>
    <property type="match status" value="1"/>
</dbReference>
<evidence type="ECO:0000256" key="3">
    <source>
        <dbReference type="ARBA" id="ARBA00022490"/>
    </source>
</evidence>
<dbReference type="InterPro" id="IPR021684">
    <property type="entry name" value="WBP1-like"/>
</dbReference>
<evidence type="ECO:0000256" key="5">
    <source>
        <dbReference type="ARBA" id="ARBA00022771"/>
    </source>
</evidence>
<dbReference type="InterPro" id="IPR003347">
    <property type="entry name" value="JmjC_dom"/>
</dbReference>
<comment type="domain">
    <text evidence="16">The JmjC domain and the C6-type zinc-finger are required for the demethylation activity.</text>
</comment>
<keyword evidence="6" id="KW-0862">Zinc</keyword>
<comment type="cofactor">
    <cofactor evidence="16">
        <name>Fe(2+)</name>
        <dbReference type="ChEBI" id="CHEBI:29033"/>
    </cofactor>
    <text evidence="16">Binds 1 Fe(2+) ion per subunit.</text>
</comment>
<dbReference type="SMART" id="SM00558">
    <property type="entry name" value="JmjC"/>
    <property type="match status" value="1"/>
</dbReference>
<sequence>MCNKARPILVGKGFLCVSGDRHLKVEEIAKWDWKSGKIRAVSHKDISDQDLKVFVEFDNEDLEKRRWIKVYEPPMKVFLVEHTLTLATRKPSESSSDVLWPAVLFKPLVDTIGLVLIPVEYLILKDRSFLSQGTLQPLQVQYAYFVFVLQEDQKNCEQNLTGFKVRIYSIESSDQWCTATVVHQDQANQIMEVQNEQLEKLNVDPSMVEVEVLSQNCDSYGTTDMKRKIQDTTAFLQAKKAKYTSEFSLQQCRDSVPGLKSIFEVSFIGQAFKLPESGKQLVPSIPSHSQDVLLGNAASAPASVGLRQQTTPPPAHSPPSIHADIPLGNTFLKESCFLKSVTKPNTDLTTSCLFRTEPNKTQNPFEVAFGTFFGSFKADKPDTLPPCMGSFLAVQPNPSNEPSSDFRAKTTPGPLLSEELKQLLTTNFQTTKNSGLSSVPLVPSLRPAQFEMKNPVSQEPWNQKSPQNMAQICMITDKKTQIANPSTWILNSIAPVKKNEKSLTSAVDEQKVRSFHTPISSSVPVKSSVLNDDVKVKRLQKTGESFLQDGPCNSVAPHLHKCRECRVSSARRRSDDSEVFCRFFHFRKLQFAKSGILREEGFLTPDKYDSEALKLWLPIARQVKGLDLDTAKYILANIGDHFCQLVMQEKDVIASIEPHKEIAWKRAVKGVRDMCDVCETTLFNIHWVCPKCGFGVCLDCYRIKKSRKNDGKRADVFSWMKCMKGQQHEAENLMPTQIIPGTEKALQLPAVPNELRKNSLLSAFTTPLIKSSSTLQTFNSSILTPVTNNSGSLRSLLNGEKTNSGSKSTPKVLDDIFASIVQSKAITEANKKKELTEAPKPIILNPIVVSAEVPHIWLCDGRLLCLQDPIHKNNWNIFRECWKQGQPVIVSGMHHILNEELWKPETFYREFGEQEAELVNCRTSSVIAGATVGDFWHGFEDLSKRLKSRDGEAMVLKLKDWPPGDDFKDMMPSRFEDLMSKIPLPEYTRRDGKLNLASRLPEYFVRPDLGPKMYNAYGLITDEDRKYGTTNLHLDVSDAANIMVYVGIPKGEVNHEKEVLQTIKDGDVDDLTLKRHLEGNEKPGALWHIYAARDTDKIRQLLLKVAEEQGQENPPDHDPIHDQSWYLDRPLRKRLFQEYGVQGWAIVQFLGDVVFIPAGAAHQVHNLYSCIKVAEDFVSPEHVKHCFRLTQEFRYLSNTHTNHEDKLQLTKCSKSAEEPHAGPAAVNSCCGPRHFKKKRESVLGEEKEKKRSERERKGEDGGYREQERKQVGESERAAKSERPCARMGARGQLHGSWVLGRHPRVCVDVAPAERAGQDVELSGTLSLVLSQCCKRIKDTVQKLGSDHKDIHSSVSRVGKAIDKNFDSDISSVGIEGCWQNDGQRLLSEVMVEHFFRQGMLDVAEELCQEAGLCIDSSQKEPFVELNRILEALKVRDLRPALEWAITNREMLMAQNSSLEFKLHRLYFISLLMGGTANQKEALQYAKNFQPFALNHQKDIQVLMGSLVYLRQGIENSPYVHLLDSNQWADICDIFTRDACALLGLSVESPLSVSFSAGCVALPALINIKAVIEQQQCTGVWNQKDELPIEVDLGKKCWYHSVFACPILRQQTTDNNPPMKLGPEYPGSASQPIIASPKYCPGVNNNAGYQCETGHCCGETGCCTYYYELWWFWLLWTILILFSCCCAYRHRRAKLRIQQQQRQREINLIAYHGACNYPASMLDLSFLASFKLPSYEEVAARPNTPPPPYSTVFALQGGQYAHPGPSCLTSSQSSDNYTSCSCESCSASSPSSTSFSVQVTDETDTSNATTPSETGDSRPVSATADTSTPVVVADPLGATSVVTGQDKQGEGSSKNQEEPQSPRVMNSPPKHALFSSNVDFFEPDCHACCSSDIEENEDADEEHFRHRRLTGDSGIEVCRCQIDSEDEDNESSKEHVAQEMKCLLHDSSGCSNRSEVSSVQQCHEMSGQPQEEYVNLCAANMSGEFVVSMESI</sequence>
<feature type="region of interest" description="Disordered" evidence="17">
    <location>
        <begin position="1787"/>
        <end position="1870"/>
    </location>
</feature>
<dbReference type="Pfam" id="PF11669">
    <property type="entry name" value="WBP-1"/>
    <property type="match status" value="1"/>
</dbReference>
<comment type="domain">
    <text evidence="16">Leu-Xaa-Xaa-Leu-Leu (LXXLL) motifs are known to mediate the association with nuclear receptors.</text>
</comment>
<feature type="domain" description="CTLH" evidence="19">
    <location>
        <begin position="1421"/>
        <end position="1478"/>
    </location>
</feature>
<dbReference type="InterPro" id="IPR013144">
    <property type="entry name" value="CRA_dom"/>
</dbReference>
<keyword evidence="4 16" id="KW-0479">Metal-binding</keyword>
<evidence type="ECO:0000259" key="19">
    <source>
        <dbReference type="PROSITE" id="PS50897"/>
    </source>
</evidence>
<dbReference type="PROSITE" id="PS51184">
    <property type="entry name" value="JMJC"/>
    <property type="match status" value="1"/>
</dbReference>
<evidence type="ECO:0000256" key="8">
    <source>
        <dbReference type="ARBA" id="ARBA00022964"/>
    </source>
</evidence>
<dbReference type="InterPro" id="IPR054503">
    <property type="entry name" value="KDM3AB_Tudor"/>
</dbReference>
<evidence type="ECO:0000256" key="17">
    <source>
        <dbReference type="SAM" id="MobiDB-lite"/>
    </source>
</evidence>
<dbReference type="PROSITE" id="PS50896">
    <property type="entry name" value="LISH"/>
    <property type="match status" value="1"/>
</dbReference>
<dbReference type="GO" id="GO:0070988">
    <property type="term" value="P:demethylation"/>
    <property type="evidence" value="ECO:0007669"/>
    <property type="project" value="UniProtKB-UniRule"/>
</dbReference>
<keyword evidence="7" id="KW-0156">Chromatin regulator</keyword>
<dbReference type="PANTHER" id="PTHR12549:SF7">
    <property type="entry name" value="LYSINE-SPECIFIC DEMETHYLASE 3A"/>
    <property type="match status" value="1"/>
</dbReference>
<comment type="similarity">
    <text evidence="14 16">Belongs to the JHDM2 histone demethylase family.</text>
</comment>
<evidence type="ECO:0000256" key="12">
    <source>
        <dbReference type="ARBA" id="ARBA00023163"/>
    </source>
</evidence>
<dbReference type="InterPro" id="IPR045109">
    <property type="entry name" value="LSDs-like"/>
</dbReference>
<dbReference type="SMART" id="SM00757">
    <property type="entry name" value="CRA"/>
    <property type="match status" value="1"/>
</dbReference>
<feature type="domain" description="JmjC" evidence="20">
    <location>
        <begin position="971"/>
        <end position="1194"/>
    </location>
</feature>
<evidence type="ECO:0000256" key="15">
    <source>
        <dbReference type="ARBA" id="ARBA00047648"/>
    </source>
</evidence>
<feature type="compositionally biased region" description="Basic and acidic residues" evidence="17">
    <location>
        <begin position="1240"/>
        <end position="1284"/>
    </location>
</feature>
<keyword evidence="8" id="KW-0223">Dioxygenase</keyword>
<dbReference type="Pfam" id="PF22988">
    <property type="entry name" value="PWWP_KDM3B"/>
    <property type="match status" value="1"/>
</dbReference>
<comment type="catalytic activity">
    <reaction evidence="15 16">
        <text>N(6),N(6)-dimethyl-L-lysyl(9)-[histone H3] + 2 2-oxoglutarate + 2 O2 = L-lysyl(9)-[histone H3] + 2 formaldehyde + 2 succinate + 2 CO2</text>
        <dbReference type="Rhea" id="RHEA:60188"/>
        <dbReference type="Rhea" id="RHEA-COMP:15541"/>
        <dbReference type="Rhea" id="RHEA-COMP:15546"/>
        <dbReference type="ChEBI" id="CHEBI:15379"/>
        <dbReference type="ChEBI" id="CHEBI:16526"/>
        <dbReference type="ChEBI" id="CHEBI:16810"/>
        <dbReference type="ChEBI" id="CHEBI:16842"/>
        <dbReference type="ChEBI" id="CHEBI:29969"/>
        <dbReference type="ChEBI" id="CHEBI:30031"/>
        <dbReference type="ChEBI" id="CHEBI:61976"/>
        <dbReference type="EC" id="1.14.11.65"/>
    </reaction>
</comment>
<dbReference type="InterPro" id="IPR006595">
    <property type="entry name" value="CTLH_C"/>
</dbReference>
<protein>
    <recommendedName>
        <fullName evidence="16">Lysine-specific demethylase</fullName>
        <ecNumber evidence="16">1.14.11.65</ecNumber>
    </recommendedName>
</protein>
<reference evidence="21 22" key="1">
    <citation type="journal article" date="2021" name="Cell">
        <title>Tracing the genetic footprints of vertebrate landing in non-teleost ray-finned fishes.</title>
        <authorList>
            <person name="Bi X."/>
            <person name="Wang K."/>
            <person name="Yang L."/>
            <person name="Pan H."/>
            <person name="Jiang H."/>
            <person name="Wei Q."/>
            <person name="Fang M."/>
            <person name="Yu H."/>
            <person name="Zhu C."/>
            <person name="Cai Y."/>
            <person name="He Y."/>
            <person name="Gan X."/>
            <person name="Zeng H."/>
            <person name="Yu D."/>
            <person name="Zhu Y."/>
            <person name="Jiang H."/>
            <person name="Qiu Q."/>
            <person name="Yang H."/>
            <person name="Zhang Y.E."/>
            <person name="Wang W."/>
            <person name="Zhu M."/>
            <person name="He S."/>
            <person name="Zhang G."/>
        </authorList>
    </citation>
    <scope>NUCLEOTIDE SEQUENCE [LARGE SCALE GENOMIC DNA]</scope>
    <source>
        <strain evidence="21">Bchr_013</strain>
    </source>
</reference>
<dbReference type="Proteomes" id="UP000886611">
    <property type="component" value="Unassembled WGS sequence"/>
</dbReference>
<keyword evidence="5" id="KW-0863">Zinc-finger</keyword>
<evidence type="ECO:0000259" key="20">
    <source>
        <dbReference type="PROSITE" id="PS51184"/>
    </source>
</evidence>
<keyword evidence="18" id="KW-1133">Transmembrane helix</keyword>
<feature type="transmembrane region" description="Helical" evidence="18">
    <location>
        <begin position="1669"/>
        <end position="1687"/>
    </location>
</feature>
<feature type="compositionally biased region" description="Polar residues" evidence="17">
    <location>
        <begin position="1796"/>
        <end position="1813"/>
    </location>
</feature>
<comment type="function">
    <text evidence="16">Histone demethylase that specifically demethylates 'Lys-9' of histone H3, thereby playing a central role in histone code.</text>
</comment>
<dbReference type="Pfam" id="PF22989">
    <property type="entry name" value="DUF7030"/>
    <property type="match status" value="1"/>
</dbReference>
<evidence type="ECO:0000256" key="6">
    <source>
        <dbReference type="ARBA" id="ARBA00022833"/>
    </source>
</evidence>
<name>A0A8X7XB59_POLSE</name>
<evidence type="ECO:0000256" key="4">
    <source>
        <dbReference type="ARBA" id="ARBA00022723"/>
    </source>
</evidence>
<dbReference type="InterPro" id="IPR054294">
    <property type="entry name" value="DUF7030"/>
</dbReference>
<feature type="non-terminal residue" evidence="21">
    <location>
        <position position="1"/>
    </location>
</feature>
<keyword evidence="18" id="KW-0472">Membrane</keyword>
<evidence type="ECO:0000256" key="11">
    <source>
        <dbReference type="ARBA" id="ARBA00023015"/>
    </source>
</evidence>
<comment type="subcellular location">
    <subcellularLocation>
        <location evidence="2">Cytoplasm</location>
    </subcellularLocation>
    <subcellularLocation>
        <location evidence="1 16">Nucleus</location>
    </subcellularLocation>
</comment>
<organism evidence="21 22">
    <name type="scientific">Polypterus senegalus</name>
    <name type="common">Senegal bichir</name>
    <dbReference type="NCBI Taxonomy" id="55291"/>
    <lineage>
        <taxon>Eukaryota</taxon>
        <taxon>Metazoa</taxon>
        <taxon>Chordata</taxon>
        <taxon>Craniata</taxon>
        <taxon>Vertebrata</taxon>
        <taxon>Euteleostomi</taxon>
        <taxon>Actinopterygii</taxon>
        <taxon>Polypteriformes</taxon>
        <taxon>Polypteridae</taxon>
        <taxon>Polypterus</taxon>
    </lineage>
</organism>
<keyword evidence="10 16" id="KW-0408">Iron</keyword>
<proteinExistence type="inferred from homology"/>
<dbReference type="PROSITE" id="PS50897">
    <property type="entry name" value="CTLH"/>
    <property type="match status" value="1"/>
</dbReference>
<dbReference type="GO" id="GO:0000785">
    <property type="term" value="C:chromatin"/>
    <property type="evidence" value="ECO:0007669"/>
    <property type="project" value="TreeGrafter"/>
</dbReference>
<evidence type="ECO:0000256" key="9">
    <source>
        <dbReference type="ARBA" id="ARBA00023002"/>
    </source>
</evidence>
<feature type="non-terminal residue" evidence="21">
    <location>
        <position position="1991"/>
    </location>
</feature>
<evidence type="ECO:0000256" key="14">
    <source>
        <dbReference type="ARBA" id="ARBA00037987"/>
    </source>
</evidence>
<dbReference type="EC" id="1.14.11.65" evidence="16"/>
<evidence type="ECO:0000256" key="10">
    <source>
        <dbReference type="ARBA" id="ARBA00023004"/>
    </source>
</evidence>
<dbReference type="SMART" id="SM00668">
    <property type="entry name" value="CTLH"/>
    <property type="match status" value="1"/>
</dbReference>
<dbReference type="InterPro" id="IPR024964">
    <property type="entry name" value="CTLH/CRA"/>
</dbReference>
<evidence type="ECO:0000256" key="7">
    <source>
        <dbReference type="ARBA" id="ARBA00022853"/>
    </source>
</evidence>
<evidence type="ECO:0000313" key="22">
    <source>
        <dbReference type="Proteomes" id="UP000886611"/>
    </source>
</evidence>
<dbReference type="GO" id="GO:0140683">
    <property type="term" value="F:histone H3K9me/H3K9me2 demethylase activity"/>
    <property type="evidence" value="ECO:0007669"/>
    <property type="project" value="UniProtKB-EC"/>
</dbReference>
<keyword evidence="12" id="KW-0804">Transcription</keyword>
<dbReference type="GO" id="GO:0000118">
    <property type="term" value="C:histone deacetylase complex"/>
    <property type="evidence" value="ECO:0007669"/>
    <property type="project" value="UniProtKB-UniRule"/>
</dbReference>
<keyword evidence="9" id="KW-0560">Oxidoreductase</keyword>
<gene>
    <name evidence="21" type="primary">Kdm3a</name>
    <name evidence="21" type="ORF">GTO96_0016918</name>
</gene>
<dbReference type="Pfam" id="PF02373">
    <property type="entry name" value="JmjC"/>
    <property type="match status" value="1"/>
</dbReference>
<feature type="compositionally biased region" description="Polar residues" evidence="17">
    <location>
        <begin position="1839"/>
        <end position="1853"/>
    </location>
</feature>
<comment type="caution">
    <text evidence="21">The sequence shown here is derived from an EMBL/GenBank/DDBJ whole genome shotgun (WGS) entry which is preliminary data.</text>
</comment>
<dbReference type="PANTHER" id="PTHR12549">
    <property type="entry name" value="JMJC DOMAIN-CONTAINING HISTONE DEMETHYLATION PROTEIN"/>
    <property type="match status" value="1"/>
</dbReference>
<evidence type="ECO:0000256" key="18">
    <source>
        <dbReference type="SAM" id="Phobius"/>
    </source>
</evidence>
<dbReference type="GO" id="GO:0006357">
    <property type="term" value="P:regulation of transcription by RNA polymerase II"/>
    <property type="evidence" value="ECO:0007669"/>
    <property type="project" value="TreeGrafter"/>
</dbReference>
<dbReference type="GO" id="GO:0031490">
    <property type="term" value="F:chromatin DNA binding"/>
    <property type="evidence" value="ECO:0007669"/>
    <property type="project" value="TreeGrafter"/>
</dbReference>
<keyword evidence="22" id="KW-1185">Reference proteome</keyword>
<keyword evidence="11" id="KW-0805">Transcription regulation</keyword>
<dbReference type="GO" id="GO:0008270">
    <property type="term" value="F:zinc ion binding"/>
    <property type="evidence" value="ECO:0007669"/>
    <property type="project" value="UniProtKB-KW"/>
</dbReference>
<evidence type="ECO:0000256" key="1">
    <source>
        <dbReference type="ARBA" id="ARBA00004123"/>
    </source>
</evidence>
<accession>A0A8X7XB59</accession>
<evidence type="ECO:0000256" key="13">
    <source>
        <dbReference type="ARBA" id="ARBA00023242"/>
    </source>
</evidence>
<dbReference type="EMBL" id="JAATIS010001721">
    <property type="protein sequence ID" value="KAG2465975.1"/>
    <property type="molecule type" value="Genomic_DNA"/>
</dbReference>
<evidence type="ECO:0000256" key="16">
    <source>
        <dbReference type="RuleBase" id="RU369087"/>
    </source>
</evidence>
<evidence type="ECO:0000313" key="21">
    <source>
        <dbReference type="EMBL" id="KAG2465975.1"/>
    </source>
</evidence>
<dbReference type="SUPFAM" id="SSF51197">
    <property type="entry name" value="Clavaminate synthase-like"/>
    <property type="match status" value="1"/>
</dbReference>
<dbReference type="InterPro" id="IPR054504">
    <property type="entry name" value="PWWP_KDM3B"/>
</dbReference>
<keyword evidence="3" id="KW-0963">Cytoplasm</keyword>
<dbReference type="GO" id="GO:0003712">
    <property type="term" value="F:transcription coregulator activity"/>
    <property type="evidence" value="ECO:0007669"/>
    <property type="project" value="TreeGrafter"/>
</dbReference>
<feature type="region of interest" description="Disordered" evidence="17">
    <location>
        <begin position="1240"/>
        <end position="1286"/>
    </location>
</feature>
<dbReference type="Pfam" id="PF22987">
    <property type="entry name" value="Tudor_KDM3B"/>
    <property type="match status" value="1"/>
</dbReference>
<dbReference type="InterPro" id="IPR006594">
    <property type="entry name" value="LisH"/>
</dbReference>
<dbReference type="FunFam" id="2.60.120.650:FF:000004">
    <property type="entry name" value="Putative lysine-specific demethylase 3B"/>
    <property type="match status" value="1"/>
</dbReference>
<keyword evidence="13 16" id="KW-0539">Nucleus</keyword>